<dbReference type="Pfam" id="PF02535">
    <property type="entry name" value="Zip"/>
    <property type="match status" value="1"/>
</dbReference>
<feature type="transmembrane region" description="Helical" evidence="7">
    <location>
        <begin position="315"/>
        <end position="336"/>
    </location>
</feature>
<keyword evidence="3 7" id="KW-0812">Transmembrane</keyword>
<evidence type="ECO:0000313" key="9">
    <source>
        <dbReference type="Proteomes" id="UP000274131"/>
    </source>
</evidence>
<evidence type="ECO:0000256" key="6">
    <source>
        <dbReference type="SAM" id="MobiDB-lite"/>
    </source>
</evidence>
<dbReference type="GO" id="GO:0140410">
    <property type="term" value="F:monoatomic cation:bicarbonate symporter activity"/>
    <property type="evidence" value="ECO:0007669"/>
    <property type="project" value="TreeGrafter"/>
</dbReference>
<dbReference type="WBParaSite" id="EVEC_0001069901-mRNA-1">
    <property type="protein sequence ID" value="EVEC_0001069901-mRNA-1"/>
    <property type="gene ID" value="EVEC_0001069901"/>
</dbReference>
<feature type="compositionally biased region" description="Polar residues" evidence="6">
    <location>
        <begin position="185"/>
        <end position="202"/>
    </location>
</feature>
<keyword evidence="4 7" id="KW-1133">Transmembrane helix</keyword>
<proteinExistence type="inferred from homology"/>
<evidence type="ECO:0000256" key="7">
    <source>
        <dbReference type="SAM" id="Phobius"/>
    </source>
</evidence>
<evidence type="ECO:0000256" key="4">
    <source>
        <dbReference type="ARBA" id="ARBA00022989"/>
    </source>
</evidence>
<dbReference type="InterPro" id="IPR050799">
    <property type="entry name" value="ZIP_Transporter"/>
</dbReference>
<protein>
    <submittedName>
        <fullName evidence="10">Zinc transporter ZIP8</fullName>
    </submittedName>
</protein>
<dbReference type="GO" id="GO:0071578">
    <property type="term" value="P:zinc ion import across plasma membrane"/>
    <property type="evidence" value="ECO:0007669"/>
    <property type="project" value="TreeGrafter"/>
</dbReference>
<evidence type="ECO:0000256" key="3">
    <source>
        <dbReference type="ARBA" id="ARBA00022692"/>
    </source>
</evidence>
<accession>A0A0N4VIP6</accession>
<evidence type="ECO:0000256" key="5">
    <source>
        <dbReference type="ARBA" id="ARBA00023136"/>
    </source>
</evidence>
<feature type="compositionally biased region" description="Acidic residues" evidence="6">
    <location>
        <begin position="377"/>
        <end position="407"/>
    </location>
</feature>
<dbReference type="InterPro" id="IPR003689">
    <property type="entry name" value="ZIP"/>
</dbReference>
<feature type="region of interest" description="Disordered" evidence="6">
    <location>
        <begin position="185"/>
        <end position="217"/>
    </location>
</feature>
<sequence>MIATFLDIVRENQPQNGTEFCIRFLKDAYNTTTTSDVEHIPPPAWQEVLKLVFDNTKFVQLVKFDKEKLVECKLRKDESQLEMWGVGFTMVVIISLSSALGILLLPFLSPSFYDKTLTFFVALGVGTLSSSAVFHLIPEAFELINLMPNYLPKAATIIAGVYLFFVVDKLLTIICDLREGSTIKPDTQLTTKPNESAFSDPSLSVPPQRERKSSTTSRRSHIASVAWLVVFGDGLHNFIDGLSIGAAFSESLLDGISISIAVLCEEVPHELGDCAILINSGMSRKKALIYNLLSASTCCVGFVIGVLAGEMDRNFGQFIFALAGGMFLYISLAGMLSEINEKAEAKLKESVRSGISTLLLQTSGLATGVIIIKDQNNDDDDDDDSDDYGGDDDGDVDSDSNDGNDADDTAKLKCNWKILKGSIFG</sequence>
<reference evidence="8 9" key="2">
    <citation type="submission" date="2018-10" db="EMBL/GenBank/DDBJ databases">
        <authorList>
            <consortium name="Pathogen Informatics"/>
        </authorList>
    </citation>
    <scope>NUCLEOTIDE SEQUENCE [LARGE SCALE GENOMIC DNA]</scope>
</reference>
<evidence type="ECO:0000313" key="8">
    <source>
        <dbReference type="EMBL" id="VDD95291.1"/>
    </source>
</evidence>
<evidence type="ECO:0000256" key="1">
    <source>
        <dbReference type="ARBA" id="ARBA00004141"/>
    </source>
</evidence>
<keyword evidence="5 7" id="KW-0472">Membrane</keyword>
<feature type="transmembrane region" description="Helical" evidence="7">
    <location>
        <begin position="83"/>
        <end position="105"/>
    </location>
</feature>
<comment type="similarity">
    <text evidence="2">Belongs to the ZIP transporter (TC 2.A.5) family.</text>
</comment>
<dbReference type="Proteomes" id="UP000274131">
    <property type="component" value="Unassembled WGS sequence"/>
</dbReference>
<name>A0A0N4VIP6_ENTVE</name>
<dbReference type="GO" id="GO:0005886">
    <property type="term" value="C:plasma membrane"/>
    <property type="evidence" value="ECO:0007669"/>
    <property type="project" value="TreeGrafter"/>
</dbReference>
<dbReference type="EMBL" id="UXUI01010487">
    <property type="protein sequence ID" value="VDD95291.1"/>
    <property type="molecule type" value="Genomic_DNA"/>
</dbReference>
<reference evidence="10" key="1">
    <citation type="submission" date="2017-02" db="UniProtKB">
        <authorList>
            <consortium name="WormBaseParasite"/>
        </authorList>
    </citation>
    <scope>IDENTIFICATION</scope>
</reference>
<gene>
    <name evidence="8" type="ORF">EVEC_LOCUS10042</name>
</gene>
<comment type="subcellular location">
    <subcellularLocation>
        <location evidence="1">Membrane</location>
        <topology evidence="1">Multi-pass membrane protein</topology>
    </subcellularLocation>
</comment>
<feature type="transmembrane region" description="Helical" evidence="7">
    <location>
        <begin position="117"/>
        <end position="137"/>
    </location>
</feature>
<evidence type="ECO:0000313" key="10">
    <source>
        <dbReference type="WBParaSite" id="EVEC_0001069901-mRNA-1"/>
    </source>
</evidence>
<dbReference type="PANTHER" id="PTHR12191">
    <property type="entry name" value="SOLUTE CARRIER FAMILY 39"/>
    <property type="match status" value="1"/>
</dbReference>
<feature type="transmembrane region" description="Helical" evidence="7">
    <location>
        <begin position="157"/>
        <end position="175"/>
    </location>
</feature>
<evidence type="ECO:0000256" key="2">
    <source>
        <dbReference type="ARBA" id="ARBA00006939"/>
    </source>
</evidence>
<dbReference type="GO" id="GO:0030003">
    <property type="term" value="P:intracellular monoatomic cation homeostasis"/>
    <property type="evidence" value="ECO:0007669"/>
    <property type="project" value="TreeGrafter"/>
</dbReference>
<dbReference type="AlphaFoldDB" id="A0A0N4VIP6"/>
<feature type="transmembrane region" description="Helical" evidence="7">
    <location>
        <begin position="288"/>
        <end position="309"/>
    </location>
</feature>
<dbReference type="PANTHER" id="PTHR12191:SF37">
    <property type="entry name" value="ZINC TRANSPORTER FOI"/>
    <property type="match status" value="1"/>
</dbReference>
<dbReference type="OrthoDB" id="200954at2759"/>
<keyword evidence="9" id="KW-1185">Reference proteome</keyword>
<organism evidence="10">
    <name type="scientific">Enterobius vermicularis</name>
    <name type="common">Human pinworm</name>
    <dbReference type="NCBI Taxonomy" id="51028"/>
    <lineage>
        <taxon>Eukaryota</taxon>
        <taxon>Metazoa</taxon>
        <taxon>Ecdysozoa</taxon>
        <taxon>Nematoda</taxon>
        <taxon>Chromadorea</taxon>
        <taxon>Rhabditida</taxon>
        <taxon>Spirurina</taxon>
        <taxon>Oxyuridomorpha</taxon>
        <taxon>Oxyuroidea</taxon>
        <taxon>Oxyuridae</taxon>
        <taxon>Enterobius</taxon>
    </lineage>
</organism>
<dbReference type="GO" id="GO:0005385">
    <property type="term" value="F:zinc ion transmembrane transporter activity"/>
    <property type="evidence" value="ECO:0007669"/>
    <property type="project" value="TreeGrafter"/>
</dbReference>
<feature type="region of interest" description="Disordered" evidence="6">
    <location>
        <begin position="376"/>
        <end position="409"/>
    </location>
</feature>